<dbReference type="AlphaFoldDB" id="A0A8H6PC74"/>
<evidence type="ECO:0000313" key="4">
    <source>
        <dbReference type="Proteomes" id="UP000630445"/>
    </source>
</evidence>
<proteinExistence type="predicted"/>
<dbReference type="OrthoDB" id="1658288at2759"/>
<dbReference type="InterPro" id="IPR000845">
    <property type="entry name" value="Nucleoside_phosphorylase_d"/>
</dbReference>
<dbReference type="InterPro" id="IPR053137">
    <property type="entry name" value="NLR-like"/>
</dbReference>
<organism evidence="2 4">
    <name type="scientific">Aspergillus hiratsukae</name>
    <dbReference type="NCBI Taxonomy" id="1194566"/>
    <lineage>
        <taxon>Eukaryota</taxon>
        <taxon>Fungi</taxon>
        <taxon>Dikarya</taxon>
        <taxon>Ascomycota</taxon>
        <taxon>Pezizomycotina</taxon>
        <taxon>Eurotiomycetes</taxon>
        <taxon>Eurotiomycetidae</taxon>
        <taxon>Eurotiales</taxon>
        <taxon>Aspergillaceae</taxon>
        <taxon>Aspergillus</taxon>
        <taxon>Aspergillus subgen. Fumigati</taxon>
    </lineage>
</organism>
<feature type="domain" description="Nucleoside phosphorylase" evidence="1">
    <location>
        <begin position="18"/>
        <end position="134"/>
    </location>
</feature>
<reference evidence="2" key="1">
    <citation type="submission" date="2020-06" db="EMBL/GenBank/DDBJ databases">
        <title>Draft genome sequences of strains closely related to Aspergillus parafelis and Aspergillus hiratsukae.</title>
        <authorList>
            <person name="Dos Santos R.A.C."/>
            <person name="Rivero-Menendez O."/>
            <person name="Steenwyk J.L."/>
            <person name="Mead M.E."/>
            <person name="Goldman G.H."/>
            <person name="Alastruey-Izquierdo A."/>
            <person name="Rokas A."/>
        </authorList>
    </citation>
    <scope>NUCLEOTIDE SEQUENCE</scope>
    <source>
        <strain evidence="2">CNM-CM5793</strain>
        <strain evidence="3">CNM-CM6106</strain>
    </source>
</reference>
<dbReference type="EMBL" id="JACBAD010001982">
    <property type="protein sequence ID" value="KAF7125450.1"/>
    <property type="molecule type" value="Genomic_DNA"/>
</dbReference>
<dbReference type="Pfam" id="PF01048">
    <property type="entry name" value="PNP_UDP_1"/>
    <property type="match status" value="1"/>
</dbReference>
<evidence type="ECO:0000313" key="3">
    <source>
        <dbReference type="EMBL" id="KAF7165157.1"/>
    </source>
</evidence>
<comment type="caution">
    <text evidence="2">The sequence shown here is derived from an EMBL/GenBank/DDBJ whole genome shotgun (WGS) entry which is preliminary data.</text>
</comment>
<dbReference type="SUPFAM" id="SSF53167">
    <property type="entry name" value="Purine and uridine phosphorylases"/>
    <property type="match status" value="1"/>
</dbReference>
<evidence type="ECO:0000259" key="1">
    <source>
        <dbReference type="Pfam" id="PF01048"/>
    </source>
</evidence>
<dbReference type="Proteomes" id="UP000662466">
    <property type="component" value="Unassembled WGS sequence"/>
</dbReference>
<evidence type="ECO:0000313" key="2">
    <source>
        <dbReference type="EMBL" id="KAF7125450.1"/>
    </source>
</evidence>
<keyword evidence="4" id="KW-1185">Reference proteome</keyword>
<dbReference type="PANTHER" id="PTHR46082:SF6">
    <property type="entry name" value="AAA+ ATPASE DOMAIN-CONTAINING PROTEIN-RELATED"/>
    <property type="match status" value="1"/>
</dbReference>
<dbReference type="InterPro" id="IPR035994">
    <property type="entry name" value="Nucleoside_phosphorylase_sf"/>
</dbReference>
<dbReference type="Proteomes" id="UP000630445">
    <property type="component" value="Unassembled WGS sequence"/>
</dbReference>
<name>A0A8H6PC74_9EURO</name>
<dbReference type="Gene3D" id="3.40.50.1580">
    <property type="entry name" value="Nucleoside phosphorylase domain"/>
    <property type="match status" value="1"/>
</dbReference>
<accession>A0A8H6PC74</accession>
<gene>
    <name evidence="2" type="ORF">CNMCM5793_001628</name>
    <name evidence="3" type="ORF">CNMCM6106_001397</name>
</gene>
<dbReference type="PANTHER" id="PTHR46082">
    <property type="entry name" value="ATP/GTP-BINDING PROTEIN-RELATED"/>
    <property type="match status" value="1"/>
</dbReference>
<dbReference type="GO" id="GO:0009116">
    <property type="term" value="P:nucleoside metabolic process"/>
    <property type="evidence" value="ECO:0007669"/>
    <property type="project" value="InterPro"/>
</dbReference>
<dbReference type="GO" id="GO:0003824">
    <property type="term" value="F:catalytic activity"/>
    <property type="evidence" value="ECO:0007669"/>
    <property type="project" value="InterPro"/>
</dbReference>
<sequence length="230" mass="25366">MPTPHAYSRPRDRNAFEVAIICALTVEADAVITLFDDFWERDEQYEKVNGDANSYTIGRLGQHHVVLVHMYRMGKVPAANVAANLRSSFPRIRLGVLVGICGGVPFIDGGKAEIILGDIVISTQIVPTDFGRQYSDSFVRKDTSEDNLGKPSPEIGGFLMSLQNRAAQIKLEDHIRSNLVTIFDLTLSPSSMRKARSSRSILEPMKTSSLNQLTVISINIQRPVQSVPGV</sequence>
<protein>
    <recommendedName>
        <fullName evidence="1">Nucleoside phosphorylase domain-containing protein</fullName>
    </recommendedName>
</protein>
<dbReference type="EMBL" id="JACBAF010002175">
    <property type="protein sequence ID" value="KAF7165157.1"/>
    <property type="molecule type" value="Genomic_DNA"/>
</dbReference>